<dbReference type="RefSeq" id="WP_154615190.1">
    <property type="nucleotide sequence ID" value="NZ_CP053660.1"/>
</dbReference>
<name>A0A6I3JC31_9ACTN</name>
<proteinExistence type="predicted"/>
<keyword evidence="2" id="KW-1185">Reference proteome</keyword>
<dbReference type="AlphaFoldDB" id="A0A6I3JC31"/>
<evidence type="ECO:0000313" key="2">
    <source>
        <dbReference type="Proteomes" id="UP000433406"/>
    </source>
</evidence>
<comment type="caution">
    <text evidence="1">The sequence shown here is derived from an EMBL/GenBank/DDBJ whole genome shotgun (WGS) entry which is preliminary data.</text>
</comment>
<sequence length="168" mass="17041">MTVDAAPREQTYDVPTSAWVLAWASVVMQLTALAERGAANGEAALISVPLSALVVAWFSAGVIRARMVRTWLAGIVLLLVTIGSVVDLVTGPPLLDLVGTAAAVAAFAAFVSYVRSDCFAALRADRDASPSGLGGLVAVAILVGALGGLIAPLDGPDQGPGVHLRIGL</sequence>
<gene>
    <name evidence="1" type="ORF">GGQ22_11555</name>
</gene>
<dbReference type="EMBL" id="WLCI01000012">
    <property type="protein sequence ID" value="MTB95722.1"/>
    <property type="molecule type" value="Genomic_DNA"/>
</dbReference>
<reference evidence="1 2" key="1">
    <citation type="submission" date="2019-10" db="EMBL/GenBank/DDBJ databases">
        <title>Nocardioides novel species isolated from the excrement of Marmot.</title>
        <authorList>
            <person name="Zhang G."/>
        </authorList>
    </citation>
    <scope>NUCLEOTIDE SEQUENCE [LARGE SCALE GENOMIC DNA]</scope>
    <source>
        <strain evidence="2">zg-579</strain>
    </source>
</reference>
<organism evidence="1 2">
    <name type="scientific">Nocardioides marmotae</name>
    <dbReference type="NCBI Taxonomy" id="2663857"/>
    <lineage>
        <taxon>Bacteria</taxon>
        <taxon>Bacillati</taxon>
        <taxon>Actinomycetota</taxon>
        <taxon>Actinomycetes</taxon>
        <taxon>Propionibacteriales</taxon>
        <taxon>Nocardioidaceae</taxon>
        <taxon>Nocardioides</taxon>
    </lineage>
</organism>
<evidence type="ECO:0000313" key="1">
    <source>
        <dbReference type="EMBL" id="MTB95722.1"/>
    </source>
</evidence>
<protein>
    <submittedName>
        <fullName evidence="1">Uncharacterized protein</fullName>
    </submittedName>
</protein>
<dbReference type="Proteomes" id="UP000433406">
    <property type="component" value="Unassembled WGS sequence"/>
</dbReference>
<accession>A0A6I3JC31</accession>